<name>A0AA40HY58_CNENI</name>
<evidence type="ECO:0000259" key="2">
    <source>
        <dbReference type="Pfam" id="PF02771"/>
    </source>
</evidence>
<proteinExistence type="predicted"/>
<dbReference type="AlphaFoldDB" id="A0AA40HY58"/>
<gene>
    <name evidence="3" type="ORF">QTO34_018126</name>
</gene>
<reference evidence="3" key="1">
    <citation type="submission" date="2023-06" db="EMBL/GenBank/DDBJ databases">
        <title>Reference genome for the Northern bat (Eptesicus nilssonii), a most northern bat species.</title>
        <authorList>
            <person name="Laine V.N."/>
            <person name="Pulliainen A.T."/>
            <person name="Lilley T.M."/>
        </authorList>
    </citation>
    <scope>NUCLEOTIDE SEQUENCE</scope>
    <source>
        <strain evidence="3">BLF_Eptnil</strain>
        <tissue evidence="3">Kidney</tissue>
    </source>
</reference>
<dbReference type="InterPro" id="IPR013786">
    <property type="entry name" value="AcylCoA_DH/ox_N"/>
</dbReference>
<dbReference type="GO" id="GO:0050660">
    <property type="term" value="F:flavin adenine dinucleotide binding"/>
    <property type="evidence" value="ECO:0007669"/>
    <property type="project" value="InterPro"/>
</dbReference>
<protein>
    <recommendedName>
        <fullName evidence="2">Acyl-CoA dehydrogenase/oxidase N-terminal domain-containing protein</fullName>
    </recommendedName>
</protein>
<comment type="caution">
    <text evidence="3">The sequence shown here is derived from an EMBL/GenBank/DDBJ whole genome shotgun (WGS) entry which is preliminary data.</text>
</comment>
<dbReference type="Gene3D" id="1.10.540.10">
    <property type="entry name" value="Acyl-CoA dehydrogenase/oxidase, N-terminal domain"/>
    <property type="match status" value="1"/>
</dbReference>
<sequence>MNHFMFTVEPPQIPRHRGAAASLSPLSAVLTQVAGHHRAPLHAALSSALSVQPRRRRGPGPGSLRTADTAGPRIPSSGRPQAPRTQASHSCRGPWAGGFTQAAAAGAQDSGAGGLSLSRAADPAAGARDCGACSLSLSWAGLQALASGTSGRAACPSPGPQAQVQLLAPRTTGRAACPYPGLQAQPLAPRTVGTVGRANCPSPGPATGAGAATGTQDRRASLPRVECLSHYRYFFLAVDSRKIDQEGKIPTETLEKLKSLGLFGMQVPEEYGK</sequence>
<dbReference type="EMBL" id="JAULJE010000008">
    <property type="protein sequence ID" value="KAK1339573.1"/>
    <property type="molecule type" value="Genomic_DNA"/>
</dbReference>
<organism evidence="3 4">
    <name type="scientific">Cnephaeus nilssonii</name>
    <name type="common">Northern bat</name>
    <name type="synonym">Eptesicus nilssonii</name>
    <dbReference type="NCBI Taxonomy" id="3371016"/>
    <lineage>
        <taxon>Eukaryota</taxon>
        <taxon>Metazoa</taxon>
        <taxon>Chordata</taxon>
        <taxon>Craniata</taxon>
        <taxon>Vertebrata</taxon>
        <taxon>Euteleostomi</taxon>
        <taxon>Mammalia</taxon>
        <taxon>Eutheria</taxon>
        <taxon>Laurasiatheria</taxon>
        <taxon>Chiroptera</taxon>
        <taxon>Yangochiroptera</taxon>
        <taxon>Vespertilionidae</taxon>
        <taxon>Cnephaeus</taxon>
    </lineage>
</organism>
<feature type="region of interest" description="Disordered" evidence="1">
    <location>
        <begin position="45"/>
        <end position="95"/>
    </location>
</feature>
<dbReference type="Proteomes" id="UP001177744">
    <property type="component" value="Unassembled WGS sequence"/>
</dbReference>
<evidence type="ECO:0000313" key="4">
    <source>
        <dbReference type="Proteomes" id="UP001177744"/>
    </source>
</evidence>
<dbReference type="GO" id="GO:0016627">
    <property type="term" value="F:oxidoreductase activity, acting on the CH-CH group of donors"/>
    <property type="evidence" value="ECO:0007669"/>
    <property type="project" value="InterPro"/>
</dbReference>
<evidence type="ECO:0000313" key="3">
    <source>
        <dbReference type="EMBL" id="KAK1339573.1"/>
    </source>
</evidence>
<dbReference type="Pfam" id="PF02771">
    <property type="entry name" value="Acyl-CoA_dh_N"/>
    <property type="match status" value="1"/>
</dbReference>
<dbReference type="InterPro" id="IPR037069">
    <property type="entry name" value="AcylCoA_DH/ox_N_sf"/>
</dbReference>
<evidence type="ECO:0000256" key="1">
    <source>
        <dbReference type="SAM" id="MobiDB-lite"/>
    </source>
</evidence>
<accession>A0AA40HY58</accession>
<feature type="domain" description="Acyl-CoA dehydrogenase/oxidase N-terminal" evidence="2">
    <location>
        <begin position="240"/>
        <end position="272"/>
    </location>
</feature>
<keyword evidence="4" id="KW-1185">Reference proteome</keyword>